<dbReference type="GO" id="GO:0005737">
    <property type="term" value="C:cytoplasm"/>
    <property type="evidence" value="ECO:0007669"/>
    <property type="project" value="TreeGrafter"/>
</dbReference>
<dbReference type="EMBL" id="LHYF01000042">
    <property type="protein sequence ID" value="KXB06316.1"/>
    <property type="molecule type" value="Genomic_DNA"/>
</dbReference>
<dbReference type="Gene3D" id="3.10.20.30">
    <property type="match status" value="1"/>
</dbReference>
<evidence type="ECO:0000259" key="2">
    <source>
        <dbReference type="PROSITE" id="PS51880"/>
    </source>
</evidence>
<dbReference type="SUPFAM" id="SSF52540">
    <property type="entry name" value="P-loop containing nucleoside triphosphate hydrolases"/>
    <property type="match status" value="1"/>
</dbReference>
<dbReference type="CDD" id="cd01669">
    <property type="entry name" value="TGS_MJ1332_like"/>
    <property type="match status" value="1"/>
</dbReference>
<dbReference type="PANTHER" id="PTHR23305">
    <property type="entry name" value="OBG GTPASE FAMILY"/>
    <property type="match status" value="1"/>
</dbReference>
<proteinExistence type="inferred from homology"/>
<dbReference type="PROSITE" id="PS51880">
    <property type="entry name" value="TGS"/>
    <property type="match status" value="1"/>
</dbReference>
<dbReference type="InterPro" id="IPR012675">
    <property type="entry name" value="Beta-grasp_dom_sf"/>
</dbReference>
<dbReference type="GO" id="GO:0016887">
    <property type="term" value="F:ATP hydrolysis activity"/>
    <property type="evidence" value="ECO:0007669"/>
    <property type="project" value="TreeGrafter"/>
</dbReference>
<comment type="similarity">
    <text evidence="1">Belongs to the RelA/SpoT family.</text>
</comment>
<sequence>GGEPVNPGTHEPIDDVGFLENEIDHWITDILMDGWSKFARKVKLEGVELSEAIADKLSGLGIDVQDVSTALRRVDLDPESPDDWGEDDIFELSQGLRKTSKPMLLGANKIDVQEAEENYERLCELDYPVIPMSCESELALRRAAEKNLIDYFPGDSEFTILKENGLSKGQRNALESIQDLLDNWGSTGVQEAIDKAIFDLLGMIVVYPVDDENKLTDTKGNVLPDAYLVPEGTTAHEFAYKIHSDLGDSFVKAIDAETDRRVGKDYKLKNGNIIRIVASKGR</sequence>
<dbReference type="InterPro" id="IPR004095">
    <property type="entry name" value="TGS"/>
</dbReference>
<accession>A0A133VIQ1</accession>
<dbReference type="InterPro" id="IPR012676">
    <property type="entry name" value="TGS-like"/>
</dbReference>
<dbReference type="Pfam" id="PF02824">
    <property type="entry name" value="TGS"/>
    <property type="match status" value="1"/>
</dbReference>
<protein>
    <recommendedName>
        <fullName evidence="2">TGS domain-containing protein</fullName>
    </recommendedName>
</protein>
<evidence type="ECO:0000256" key="1">
    <source>
        <dbReference type="ARBA" id="ARBA00007476"/>
    </source>
</evidence>
<dbReference type="FunFam" id="3.10.20.30:FF:000002">
    <property type="entry name" value="GTP pyrophosphokinase (RelA/SpoT)"/>
    <property type="match status" value="1"/>
</dbReference>
<gene>
    <name evidence="3" type="ORF">AKJ52_02345</name>
</gene>
<evidence type="ECO:0000313" key="4">
    <source>
        <dbReference type="Proteomes" id="UP000070404"/>
    </source>
</evidence>
<dbReference type="Gene3D" id="1.10.8.470">
    <property type="match status" value="1"/>
</dbReference>
<dbReference type="Proteomes" id="UP000070404">
    <property type="component" value="Unassembled WGS sequence"/>
</dbReference>
<keyword evidence="4" id="KW-1185">Reference proteome</keyword>
<dbReference type="InterPro" id="IPR027417">
    <property type="entry name" value="P-loop_NTPase"/>
</dbReference>
<name>A0A133VIQ1_9EURY</name>
<dbReference type="InterPro" id="IPR013646">
    <property type="entry name" value="YGR210-like_G4"/>
</dbReference>
<reference evidence="3 4" key="1">
    <citation type="journal article" date="2016" name="Sci. Rep.">
        <title>Metabolic traits of an uncultured archaeal lineage -MSBL1- from brine pools of the Red Sea.</title>
        <authorList>
            <person name="Mwirichia R."/>
            <person name="Alam I."/>
            <person name="Rashid M."/>
            <person name="Vinu M."/>
            <person name="Ba-Alawi W."/>
            <person name="Anthony Kamau A."/>
            <person name="Kamanda Ngugi D."/>
            <person name="Goker M."/>
            <person name="Klenk H.P."/>
            <person name="Bajic V."/>
            <person name="Stingl U."/>
        </authorList>
    </citation>
    <scope>NUCLEOTIDE SEQUENCE [LARGE SCALE GENOMIC DNA]</scope>
    <source>
        <strain evidence="3">SCGC-AAA382C18</strain>
    </source>
</reference>
<dbReference type="PANTHER" id="PTHR23305:SF1">
    <property type="entry name" value="OBG-TYPE G DOMAIN-CONTAINING PROTEIN"/>
    <property type="match status" value="1"/>
</dbReference>
<feature type="domain" description="TGS" evidence="2">
    <location>
        <begin position="202"/>
        <end position="278"/>
    </location>
</feature>
<feature type="non-terminal residue" evidence="3">
    <location>
        <position position="1"/>
    </location>
</feature>
<dbReference type="AlphaFoldDB" id="A0A133VIQ1"/>
<comment type="caution">
    <text evidence="3">The sequence shown here is derived from an EMBL/GenBank/DDBJ whole genome shotgun (WGS) entry which is preliminary data.</text>
</comment>
<organism evidence="3 4">
    <name type="scientific">candidate division MSBL1 archaeon SCGC-AAA382C18</name>
    <dbReference type="NCBI Taxonomy" id="1698281"/>
    <lineage>
        <taxon>Archaea</taxon>
        <taxon>Methanobacteriati</taxon>
        <taxon>Methanobacteriota</taxon>
        <taxon>candidate division MSBL1</taxon>
    </lineage>
</organism>
<dbReference type="Pfam" id="PF08438">
    <property type="entry name" value="YGR210-like_G4"/>
    <property type="match status" value="1"/>
</dbReference>
<dbReference type="SUPFAM" id="SSF81271">
    <property type="entry name" value="TGS-like"/>
    <property type="match status" value="1"/>
</dbReference>
<evidence type="ECO:0000313" key="3">
    <source>
        <dbReference type="EMBL" id="KXB06316.1"/>
    </source>
</evidence>
<dbReference type="Gene3D" id="3.40.50.300">
    <property type="entry name" value="P-loop containing nucleotide triphosphate hydrolases"/>
    <property type="match status" value="1"/>
</dbReference>
<dbReference type="PATRIC" id="fig|1698281.3.peg.453"/>